<dbReference type="EMBL" id="DUZY01000007">
    <property type="protein sequence ID" value="DAD45330.1"/>
    <property type="molecule type" value="Genomic_DNA"/>
</dbReference>
<dbReference type="Proteomes" id="UP000607653">
    <property type="component" value="Unassembled WGS sequence"/>
</dbReference>
<evidence type="ECO:0000313" key="1">
    <source>
        <dbReference type="EMBL" id="DAD45330.1"/>
    </source>
</evidence>
<protein>
    <submittedName>
        <fullName evidence="1">Uncharacterized protein</fullName>
    </submittedName>
</protein>
<dbReference type="AlphaFoldDB" id="A0A822ZLH8"/>
<gene>
    <name evidence="1" type="ORF">HUJ06_003560</name>
</gene>
<comment type="caution">
    <text evidence="1">The sequence shown here is derived from an EMBL/GenBank/DDBJ whole genome shotgun (WGS) entry which is preliminary data.</text>
</comment>
<organism evidence="1 2">
    <name type="scientific">Nelumbo nucifera</name>
    <name type="common">Sacred lotus</name>
    <dbReference type="NCBI Taxonomy" id="4432"/>
    <lineage>
        <taxon>Eukaryota</taxon>
        <taxon>Viridiplantae</taxon>
        <taxon>Streptophyta</taxon>
        <taxon>Embryophyta</taxon>
        <taxon>Tracheophyta</taxon>
        <taxon>Spermatophyta</taxon>
        <taxon>Magnoliopsida</taxon>
        <taxon>Proteales</taxon>
        <taxon>Nelumbonaceae</taxon>
        <taxon>Nelumbo</taxon>
    </lineage>
</organism>
<dbReference type="PANTHER" id="PTHR32487">
    <property type="entry name" value="3-OXO-DELTA(4,5)-STEROID 5-BETA-REDUCTASE"/>
    <property type="match status" value="1"/>
</dbReference>
<dbReference type="Gene3D" id="3.40.50.720">
    <property type="entry name" value="NAD(P)-binding Rossmann-like Domain"/>
    <property type="match status" value="1"/>
</dbReference>
<accession>A0A822ZLH8</accession>
<evidence type="ECO:0000313" key="2">
    <source>
        <dbReference type="Proteomes" id="UP000607653"/>
    </source>
</evidence>
<keyword evidence="2" id="KW-1185">Reference proteome</keyword>
<proteinExistence type="predicted"/>
<sequence>MPLRFQVQELLARDASNADMNAEHQIWALVDRYTKNKVFNCSNEDVFKWKHLWRELEEGGLRLEEMMKGWGLV</sequence>
<name>A0A822ZLH8_NELNU</name>
<reference evidence="1 2" key="1">
    <citation type="journal article" date="2020" name="Mol. Biol. Evol.">
        <title>Distinct Expression and Methylation Patterns for Genes with Different Fates following a Single Whole-Genome Duplication in Flowering Plants.</title>
        <authorList>
            <person name="Shi T."/>
            <person name="Rahmani R.S."/>
            <person name="Gugger P.F."/>
            <person name="Wang M."/>
            <person name="Li H."/>
            <person name="Zhang Y."/>
            <person name="Li Z."/>
            <person name="Wang Q."/>
            <person name="Van de Peer Y."/>
            <person name="Marchal K."/>
            <person name="Chen J."/>
        </authorList>
    </citation>
    <scope>NUCLEOTIDE SEQUENCE [LARGE SCALE GENOMIC DNA]</scope>
    <source>
        <tissue evidence="1">Leaf</tissue>
    </source>
</reference>
<dbReference type="PANTHER" id="PTHR32487:SF0">
    <property type="entry name" value="3-OXO-DELTA(4,5)-STEROID 5-BETA-REDUCTASE"/>
    <property type="match status" value="1"/>
</dbReference>